<organism evidence="3">
    <name type="scientific">Moorella thermoacetica (strain ATCC 39073 / JCM 9320)</name>
    <dbReference type="NCBI Taxonomy" id="264732"/>
    <lineage>
        <taxon>Bacteria</taxon>
        <taxon>Bacillati</taxon>
        <taxon>Bacillota</taxon>
        <taxon>Clostridia</taxon>
        <taxon>Neomoorellales</taxon>
        <taxon>Neomoorellaceae</taxon>
        <taxon>Neomoorella</taxon>
    </lineage>
</organism>
<dbReference type="Pfam" id="PF18739">
    <property type="entry name" value="HEPN_Apea"/>
    <property type="match status" value="1"/>
</dbReference>
<dbReference type="STRING" id="264732.Moth_1666"/>
<reference evidence="3" key="1">
    <citation type="submission" date="2005-12" db="EMBL/GenBank/DDBJ databases">
        <title>Complete sequence of Moorella thermoacetica ATCC 39073.</title>
        <authorList>
            <consortium name="US DOE Joint Genome Institute"/>
            <person name="Copeland A."/>
            <person name="Lucas S."/>
            <person name="Lapidus A."/>
            <person name="Barry K."/>
            <person name="Detter J.C."/>
            <person name="Glavina T."/>
            <person name="Hammon N."/>
            <person name="Israni S."/>
            <person name="Pitluck S."/>
            <person name="Chertkov O."/>
            <person name="Saunders E.H."/>
            <person name="Brettin T."/>
            <person name="Bruce D."/>
            <person name="Han C."/>
            <person name="Tapia R."/>
            <person name="Gilna P."/>
            <person name="Schmutz J."/>
            <person name="Larimer F."/>
            <person name="Land M."/>
            <person name="Kyrpides N."/>
            <person name="Anderson I."/>
            <person name="Richardson P."/>
            <person name="Ragsdale S."/>
        </authorList>
    </citation>
    <scope>NUCLEOTIDE SEQUENCE</scope>
    <source>
        <strain evidence="3">ATCC 39073</strain>
    </source>
</reference>
<dbReference type="InterPro" id="IPR041229">
    <property type="entry name" value="HEPN_Apea"/>
</dbReference>
<accession>Q2RHX1</accession>
<dbReference type="eggNOG" id="ENOG50303CN">
    <property type="taxonomic scope" value="Bacteria"/>
</dbReference>
<dbReference type="EMBL" id="CP000232">
    <property type="protein sequence ID" value="ABC19968.1"/>
    <property type="molecule type" value="Genomic_DNA"/>
</dbReference>
<evidence type="ECO:0000259" key="2">
    <source>
        <dbReference type="Pfam" id="PF18862"/>
    </source>
</evidence>
<feature type="domain" description="Apea-like HEPN" evidence="1">
    <location>
        <begin position="268"/>
        <end position="401"/>
    </location>
</feature>
<evidence type="ECO:0000259" key="1">
    <source>
        <dbReference type="Pfam" id="PF18739"/>
    </source>
</evidence>
<dbReference type="InterPro" id="IPR041223">
    <property type="entry name" value="ApeA_NTD"/>
</dbReference>
<name>Q2RHX1_MOOTA</name>
<dbReference type="OrthoDB" id="6198809at2"/>
<proteinExistence type="predicted"/>
<dbReference type="PATRIC" id="fig|264732.11.peg.1806"/>
<dbReference type="HOGENOM" id="CLU_039923_0_0_9"/>
<gene>
    <name evidence="3" type="ordered locus">Moth_1666</name>
</gene>
<dbReference type="Pfam" id="PF18862">
    <property type="entry name" value="ApeA_NTD1"/>
    <property type="match status" value="1"/>
</dbReference>
<sequence length="421" mass="49706">MELTGSLTDLKKVTEDIQHDIILGFSSNGKKITLYKCLSISLNVSMPGFPTQTFIASAAFIGEHFESIEEVRFKEVNVHYFYLEEWLRISGMNINVEQNNRERYFCIHYYQPDDIKVLIDNWILAIYFTVNYSRDRADGLKIKETAVVSFQFKEGLPFEEILNKIIGRWEDFFTFATGEAALPSAIKAFVEKDSKHRETEIVYRRINGSTTPKKLTYHDMLFTFRDIQEKFGAFLNNWFSKAEVLRPVYNLFFGLRYNPGGYLQYQFLTLAQALETYHRRTKCNYVRSPDKYEKMMNEILNSIPNKYVEWLKEKLKYSNEPTLRHRIRDIFKDFGLVVDKYIGDVKGFINEVVEARNYLTHYDKSKETEKGKDHSELYNLVKKLEVILDVCLLYELGFSLDKVEELLSRNPRYRNLLENIE</sequence>
<evidence type="ECO:0000313" key="3">
    <source>
        <dbReference type="EMBL" id="ABC19968.1"/>
    </source>
</evidence>
<dbReference type="KEGG" id="mta:Moth_1666"/>
<dbReference type="EnsemblBacteria" id="ABC19968">
    <property type="protein sequence ID" value="ABC19968"/>
    <property type="gene ID" value="Moth_1666"/>
</dbReference>
<feature type="domain" description="ApeA N-terminal" evidence="2">
    <location>
        <begin position="15"/>
        <end position="238"/>
    </location>
</feature>
<dbReference type="AlphaFoldDB" id="Q2RHX1"/>
<protein>
    <submittedName>
        <fullName evidence="3">Uncharacterized protein</fullName>
    </submittedName>
</protein>